<feature type="transmembrane region" description="Helical" evidence="1">
    <location>
        <begin position="6"/>
        <end position="31"/>
    </location>
</feature>
<evidence type="ECO:0000313" key="2">
    <source>
        <dbReference type="EMBL" id="KLT40056.1"/>
    </source>
</evidence>
<keyword evidence="1" id="KW-1133">Transmembrane helix</keyword>
<name>A0A0J0XG78_9TREE</name>
<dbReference type="Proteomes" id="UP000053611">
    <property type="component" value="Unassembled WGS sequence"/>
</dbReference>
<keyword evidence="1" id="KW-0472">Membrane</keyword>
<dbReference type="AlphaFoldDB" id="A0A0J0XG78"/>
<keyword evidence="1" id="KW-0812">Transmembrane</keyword>
<proteinExistence type="predicted"/>
<protein>
    <submittedName>
        <fullName evidence="2">Uncharacterized protein</fullName>
    </submittedName>
</protein>
<sequence>MTTSALIGGVVGGVAGLGLIVGFAWAGYLVAERRRRGQLCALKVDVETPAVRTLVPVPMPGATYEPPVPILVAAHTGWGVRPPTRPKARRMMRSPARRASENALPALLELGESEFEECLAFHYLEFTT</sequence>
<evidence type="ECO:0000256" key="1">
    <source>
        <dbReference type="SAM" id="Phobius"/>
    </source>
</evidence>
<organism evidence="2 3">
    <name type="scientific">Cutaneotrichosporon oleaginosum</name>
    <dbReference type="NCBI Taxonomy" id="879819"/>
    <lineage>
        <taxon>Eukaryota</taxon>
        <taxon>Fungi</taxon>
        <taxon>Dikarya</taxon>
        <taxon>Basidiomycota</taxon>
        <taxon>Agaricomycotina</taxon>
        <taxon>Tremellomycetes</taxon>
        <taxon>Trichosporonales</taxon>
        <taxon>Trichosporonaceae</taxon>
        <taxon>Cutaneotrichosporon</taxon>
    </lineage>
</organism>
<gene>
    <name evidence="2" type="ORF">CC85DRAFT_330269</name>
</gene>
<evidence type="ECO:0000313" key="3">
    <source>
        <dbReference type="Proteomes" id="UP000053611"/>
    </source>
</evidence>
<reference evidence="2 3" key="1">
    <citation type="submission" date="2015-03" db="EMBL/GenBank/DDBJ databases">
        <title>Genomics and transcriptomics of the oil-accumulating basidiomycete yeast T. oleaginosus allow insights into substrate utilization and the diverse evolutionary trajectories of mating systems in fungi.</title>
        <authorList>
            <consortium name="DOE Joint Genome Institute"/>
            <person name="Kourist R."/>
            <person name="Kracht O."/>
            <person name="Bracharz F."/>
            <person name="Lipzen A."/>
            <person name="Nolan M."/>
            <person name="Ohm R."/>
            <person name="Grigoriev I."/>
            <person name="Sun S."/>
            <person name="Heitman J."/>
            <person name="Bruck T."/>
            <person name="Nowrousian M."/>
        </authorList>
    </citation>
    <scope>NUCLEOTIDE SEQUENCE [LARGE SCALE GENOMIC DNA]</scope>
    <source>
        <strain evidence="2 3">IBC0246</strain>
    </source>
</reference>
<accession>A0A0J0XG78</accession>
<keyword evidence="3" id="KW-1185">Reference proteome</keyword>
<dbReference type="EMBL" id="KQ087243">
    <property type="protein sequence ID" value="KLT40056.1"/>
    <property type="molecule type" value="Genomic_DNA"/>
</dbReference>